<dbReference type="GeneID" id="5982224"/>
<dbReference type="RefSeq" id="XP_001805296.1">
    <property type="nucleotide sequence ID" value="XM_001805244.1"/>
</dbReference>
<dbReference type="EMBL" id="CH445360">
    <property type="protein sequence ID" value="EAT77358.2"/>
    <property type="molecule type" value="Genomic_DNA"/>
</dbReference>
<dbReference type="VEuPathDB" id="FungiDB:JI435_151330"/>
<sequence length="223" mass="23477">MSLVDEGEGAGVVLDEDSSLLDATLLVGITDGVLECISAEEVAVAALSKIVGDKVLNGSSMELNSADESGVVSEPSVIRLEDGSTELALLIEEVGVIDDTSVVDTTKDVNRSSSITVDELIVAEDGTGAEVLVLGVMAKEDKTDSKIALCDTDIEGPATENDWMIVVMVMVTADSANVEPSSDQVFVELMADEVSAEARDNDIPVELDELVEDLIFADERVEL</sequence>
<gene>
    <name evidence="1" type="ORF">SNOG_15133</name>
</gene>
<protein>
    <submittedName>
        <fullName evidence="1">Uncharacterized protein</fullName>
    </submittedName>
</protein>
<proteinExistence type="predicted"/>
<organism evidence="1 2">
    <name type="scientific">Phaeosphaeria nodorum (strain SN15 / ATCC MYA-4574 / FGSC 10173)</name>
    <name type="common">Glume blotch fungus</name>
    <name type="synonym">Parastagonospora nodorum</name>
    <dbReference type="NCBI Taxonomy" id="321614"/>
    <lineage>
        <taxon>Eukaryota</taxon>
        <taxon>Fungi</taxon>
        <taxon>Dikarya</taxon>
        <taxon>Ascomycota</taxon>
        <taxon>Pezizomycotina</taxon>
        <taxon>Dothideomycetes</taxon>
        <taxon>Pleosporomycetidae</taxon>
        <taxon>Pleosporales</taxon>
        <taxon>Pleosporineae</taxon>
        <taxon>Phaeosphaeriaceae</taxon>
        <taxon>Parastagonospora</taxon>
    </lineage>
</organism>
<accession>Q0TZ07</accession>
<name>Q0TZ07_PHANO</name>
<evidence type="ECO:0000313" key="1">
    <source>
        <dbReference type="EMBL" id="EAT77358.2"/>
    </source>
</evidence>
<dbReference type="Proteomes" id="UP000001055">
    <property type="component" value="Unassembled WGS sequence"/>
</dbReference>
<dbReference type="AlphaFoldDB" id="Q0TZ07"/>
<reference evidence="2" key="1">
    <citation type="journal article" date="2007" name="Plant Cell">
        <title>Dothideomycete-plant interactions illuminated by genome sequencing and EST analysis of the wheat pathogen Stagonospora nodorum.</title>
        <authorList>
            <person name="Hane J.K."/>
            <person name="Lowe R.G."/>
            <person name="Solomon P.S."/>
            <person name="Tan K.C."/>
            <person name="Schoch C.L."/>
            <person name="Spatafora J.W."/>
            <person name="Crous P.W."/>
            <person name="Kodira C."/>
            <person name="Birren B.W."/>
            <person name="Galagan J.E."/>
            <person name="Torriani S.F."/>
            <person name="McDonald B.A."/>
            <person name="Oliver R.P."/>
        </authorList>
    </citation>
    <scope>NUCLEOTIDE SEQUENCE [LARGE SCALE GENOMIC DNA]</scope>
    <source>
        <strain evidence="2">SN15 / ATCC MYA-4574 / FGSC 10173</strain>
    </source>
</reference>
<evidence type="ECO:0000313" key="2">
    <source>
        <dbReference type="Proteomes" id="UP000001055"/>
    </source>
</evidence>
<dbReference type="KEGG" id="pno:SNOG_15133"/>
<dbReference type="InParanoid" id="Q0TZ07"/>